<reference evidence="1" key="1">
    <citation type="submission" date="2021-01" db="EMBL/GenBank/DDBJ databases">
        <title>Whole genome shotgun sequence of Planotetraspora thailandica NBRC 104271.</title>
        <authorList>
            <person name="Komaki H."/>
            <person name="Tamura T."/>
        </authorList>
    </citation>
    <scope>NUCLEOTIDE SEQUENCE</scope>
    <source>
        <strain evidence="1">NBRC 104271</strain>
    </source>
</reference>
<evidence type="ECO:0000313" key="2">
    <source>
        <dbReference type="Proteomes" id="UP000605992"/>
    </source>
</evidence>
<dbReference type="Proteomes" id="UP000605992">
    <property type="component" value="Unassembled WGS sequence"/>
</dbReference>
<comment type="caution">
    <text evidence="1">The sequence shown here is derived from an EMBL/GenBank/DDBJ whole genome shotgun (WGS) entry which is preliminary data.</text>
</comment>
<organism evidence="1 2">
    <name type="scientific">Planotetraspora thailandica</name>
    <dbReference type="NCBI Taxonomy" id="487172"/>
    <lineage>
        <taxon>Bacteria</taxon>
        <taxon>Bacillati</taxon>
        <taxon>Actinomycetota</taxon>
        <taxon>Actinomycetes</taxon>
        <taxon>Streptosporangiales</taxon>
        <taxon>Streptosporangiaceae</taxon>
        <taxon>Planotetraspora</taxon>
    </lineage>
</organism>
<gene>
    <name evidence="1" type="ORF">Pth03_75890</name>
</gene>
<sequence>MLEMGDVAAMPLRLGGYGACQVSGLNADGFLTVCALDWHSDAIPTLDDLASAGPMTLDHHNWSARPNACMVSRSDALRLISSGSDTYRFTLTHQAR</sequence>
<dbReference type="EMBL" id="BOOR01000080">
    <property type="protein sequence ID" value="GII59200.1"/>
    <property type="molecule type" value="Genomic_DNA"/>
</dbReference>
<protein>
    <submittedName>
        <fullName evidence="1">Uncharacterized protein</fullName>
    </submittedName>
</protein>
<keyword evidence="2" id="KW-1185">Reference proteome</keyword>
<name>A0A8J3Y1V1_9ACTN</name>
<accession>A0A8J3Y1V1</accession>
<evidence type="ECO:0000313" key="1">
    <source>
        <dbReference type="EMBL" id="GII59200.1"/>
    </source>
</evidence>
<proteinExistence type="predicted"/>
<dbReference type="AlphaFoldDB" id="A0A8J3Y1V1"/>